<protein>
    <submittedName>
        <fullName evidence="1">Uncharacterized protein Tcur_3126</fullName>
    </submittedName>
</protein>
<dbReference type="Pfam" id="PF18937">
    <property type="entry name" value="DUF5685"/>
    <property type="match status" value="1"/>
</dbReference>
<dbReference type="InterPro" id="IPR043740">
    <property type="entry name" value="DUF5685"/>
</dbReference>
<reference evidence="1" key="1">
    <citation type="submission" date="2020-02" db="EMBL/GenBank/DDBJ databases">
        <authorList>
            <person name="Meier V. D."/>
        </authorList>
    </citation>
    <scope>NUCLEOTIDE SEQUENCE</scope>
    <source>
        <strain evidence="1">AVDCRST_MAG76</strain>
    </source>
</reference>
<evidence type="ECO:0000313" key="1">
    <source>
        <dbReference type="EMBL" id="CAA9252691.1"/>
    </source>
</evidence>
<sequence length="334" mass="34669">MFGVVRPCRHRLTAEERQRWAGHLCGLCLTLRDRVGHDARLATSYDGLLLSVLVEDLGPDQIGHRRAGPCALRGLRPAEVVASTAAAAQLAASVSLLLAAAKVADHVADGQSPRVMRPLARRWEGAGRRLAAEVGLDPRSVLDPVADQARLESVAGRDLCSYTEPSEAATSAAFSHAAALAGRPGSLPGLAAAGAAFGRLAHLIDAVEDEADDRRAGRFNPLTASGTPRAAARAVADVCVTGLREGLSAAGVAQASLAHRLLVHEAGHAVRRAFGGGHGGPLGCQLLPCSTCAEVAMPGRYRRRRGDRDGGGCCDGCTCCVCCCPCDCCDLCEC</sequence>
<accession>A0A6J4III9</accession>
<dbReference type="EMBL" id="CADCSZ010000148">
    <property type="protein sequence ID" value="CAA9252691.1"/>
    <property type="molecule type" value="Genomic_DNA"/>
</dbReference>
<dbReference type="AlphaFoldDB" id="A0A6J4III9"/>
<proteinExistence type="predicted"/>
<name>A0A6J4III9_9ACTN</name>
<organism evidence="1">
    <name type="scientific">uncultured Acidimicrobiales bacterium</name>
    <dbReference type="NCBI Taxonomy" id="310071"/>
    <lineage>
        <taxon>Bacteria</taxon>
        <taxon>Bacillati</taxon>
        <taxon>Actinomycetota</taxon>
        <taxon>Acidimicrobiia</taxon>
        <taxon>Acidimicrobiales</taxon>
        <taxon>environmental samples</taxon>
    </lineage>
</organism>
<gene>
    <name evidence="1" type="ORF">AVDCRST_MAG76-2364</name>
</gene>